<dbReference type="STRING" id="517418.Ctha_1458"/>
<feature type="transmembrane region" description="Helical" evidence="2">
    <location>
        <begin position="5"/>
        <end position="26"/>
    </location>
</feature>
<protein>
    <submittedName>
        <fullName evidence="3">Uncharacterized protein</fullName>
    </submittedName>
</protein>
<sequence length="76" mass="8771">MKPIYYFAGVAISILLSVYLFIFGSSPNHETVAIFIGLWAPTIIGLGVYNELLNIYEEMLRQRREMEEDRKKDASQ</sequence>
<dbReference type="HOGENOM" id="CLU_183770_0_0_10"/>
<dbReference type="EMBL" id="CP001100">
    <property type="protein sequence ID" value="ACF13917.1"/>
    <property type="molecule type" value="Genomic_DNA"/>
</dbReference>
<dbReference type="Proteomes" id="UP000001208">
    <property type="component" value="Chromosome"/>
</dbReference>
<feature type="transmembrane region" description="Helical" evidence="2">
    <location>
        <begin position="32"/>
        <end position="56"/>
    </location>
</feature>
<keyword evidence="2" id="KW-0812">Transmembrane</keyword>
<name>B3QRW4_CHLT3</name>
<gene>
    <name evidence="3" type="ordered locus">Ctha_1458</name>
</gene>
<evidence type="ECO:0000313" key="3">
    <source>
        <dbReference type="EMBL" id="ACF13917.1"/>
    </source>
</evidence>
<evidence type="ECO:0000256" key="2">
    <source>
        <dbReference type="SAM" id="Phobius"/>
    </source>
</evidence>
<evidence type="ECO:0000313" key="4">
    <source>
        <dbReference type="Proteomes" id="UP000001208"/>
    </source>
</evidence>
<dbReference type="RefSeq" id="WP_012500001.1">
    <property type="nucleotide sequence ID" value="NC_011026.1"/>
</dbReference>
<keyword evidence="2" id="KW-0472">Membrane</keyword>
<dbReference type="OrthoDB" id="1202835at2"/>
<dbReference type="eggNOG" id="ENOG5032YIW">
    <property type="taxonomic scope" value="Bacteria"/>
</dbReference>
<dbReference type="AlphaFoldDB" id="B3QRW4"/>
<dbReference type="KEGG" id="cts:Ctha_1458"/>
<keyword evidence="2" id="KW-1133">Transmembrane helix</keyword>
<keyword evidence="4" id="KW-1185">Reference proteome</keyword>
<organism evidence="3 4">
    <name type="scientific">Chloroherpeton thalassium (strain ATCC 35110 / GB-78)</name>
    <dbReference type="NCBI Taxonomy" id="517418"/>
    <lineage>
        <taxon>Bacteria</taxon>
        <taxon>Pseudomonadati</taxon>
        <taxon>Chlorobiota</taxon>
        <taxon>Chlorobiia</taxon>
        <taxon>Chlorobiales</taxon>
        <taxon>Chloroherpetonaceae</taxon>
        <taxon>Chloroherpeton</taxon>
    </lineage>
</organism>
<reference evidence="3 4" key="1">
    <citation type="submission" date="2008-06" db="EMBL/GenBank/DDBJ databases">
        <title>Complete sequence of Chloroherpeton thalassium ATCC 35110.</title>
        <authorList>
            <consortium name="US DOE Joint Genome Institute"/>
            <person name="Lucas S."/>
            <person name="Copeland A."/>
            <person name="Lapidus A."/>
            <person name="Glavina del Rio T."/>
            <person name="Dalin E."/>
            <person name="Tice H."/>
            <person name="Bruce D."/>
            <person name="Goodwin L."/>
            <person name="Pitluck S."/>
            <person name="Schmutz J."/>
            <person name="Larimer F."/>
            <person name="Land M."/>
            <person name="Hauser L."/>
            <person name="Kyrpides N."/>
            <person name="Mikhailova N."/>
            <person name="Liu Z."/>
            <person name="Li T."/>
            <person name="Zhao F."/>
            <person name="Overmann J."/>
            <person name="Bryant D.A."/>
            <person name="Richardson P."/>
        </authorList>
    </citation>
    <scope>NUCLEOTIDE SEQUENCE [LARGE SCALE GENOMIC DNA]</scope>
    <source>
        <strain evidence="4">ATCC 35110 / GB-78</strain>
    </source>
</reference>
<feature type="coiled-coil region" evidence="1">
    <location>
        <begin position="49"/>
        <end position="76"/>
    </location>
</feature>
<accession>B3QRW4</accession>
<evidence type="ECO:0000256" key="1">
    <source>
        <dbReference type="SAM" id="Coils"/>
    </source>
</evidence>
<proteinExistence type="predicted"/>
<keyword evidence="1" id="KW-0175">Coiled coil</keyword>